<accession>A0A495X1H6</accession>
<keyword evidence="1" id="KW-0808">Transferase</keyword>
<dbReference type="InterPro" id="IPR025847">
    <property type="entry name" value="MEDS_domain"/>
</dbReference>
<reference evidence="4 5" key="1">
    <citation type="submission" date="2018-10" db="EMBL/GenBank/DDBJ databases">
        <title>Sequencing the genomes of 1000 actinobacteria strains.</title>
        <authorList>
            <person name="Klenk H.-P."/>
        </authorList>
    </citation>
    <scope>NUCLEOTIDE SEQUENCE [LARGE SCALE GENOMIC DNA]</scope>
    <source>
        <strain evidence="4 5">DSM 43911</strain>
    </source>
</reference>
<dbReference type="EMBL" id="RBXR01000001">
    <property type="protein sequence ID" value="RKT67054.1"/>
    <property type="molecule type" value="Genomic_DNA"/>
</dbReference>
<dbReference type="OrthoDB" id="4088450at2"/>
<evidence type="ECO:0000256" key="1">
    <source>
        <dbReference type="ARBA" id="ARBA00022527"/>
    </source>
</evidence>
<dbReference type="PANTHER" id="PTHR35526:SF3">
    <property type="entry name" value="ANTI-SIGMA-F FACTOR RSBW"/>
    <property type="match status" value="1"/>
</dbReference>
<dbReference type="RefSeq" id="WP_121217073.1">
    <property type="nucleotide sequence ID" value="NZ_JBIUBA010000032.1"/>
</dbReference>
<dbReference type="Pfam" id="PF14417">
    <property type="entry name" value="MEDS"/>
    <property type="match status" value="1"/>
</dbReference>
<dbReference type="SUPFAM" id="SSF55874">
    <property type="entry name" value="ATPase domain of HSP90 chaperone/DNA topoisomerase II/histidine kinase"/>
    <property type="match status" value="1"/>
</dbReference>
<dbReference type="Gene3D" id="3.30.565.10">
    <property type="entry name" value="Histidine kinase-like ATPase, C-terminal domain"/>
    <property type="match status" value="1"/>
</dbReference>
<organism evidence="4 5">
    <name type="scientific">Saccharothrix variisporea</name>
    <dbReference type="NCBI Taxonomy" id="543527"/>
    <lineage>
        <taxon>Bacteria</taxon>
        <taxon>Bacillati</taxon>
        <taxon>Actinomycetota</taxon>
        <taxon>Actinomycetes</taxon>
        <taxon>Pseudonocardiales</taxon>
        <taxon>Pseudonocardiaceae</taxon>
        <taxon>Saccharothrix</taxon>
    </lineage>
</organism>
<keyword evidence="5" id="KW-1185">Reference proteome</keyword>
<gene>
    <name evidence="4" type="ORF">DFJ66_0222</name>
</gene>
<feature type="domain" description="MEDS" evidence="3">
    <location>
        <begin position="6"/>
        <end position="149"/>
    </location>
</feature>
<feature type="domain" description="Histidine kinase/HSP90-like ATPase" evidence="2">
    <location>
        <begin position="191"/>
        <end position="296"/>
    </location>
</feature>
<sequence length="301" mass="32364">MNAFVHPALFYRTDRDYLAALVRFAAEGLDAGHPVAMAVPGRRLDLVRAGLGALARHVTLLDMAVEGRNPGRIIARVLRRFADRHPDRHVRIVGEPIWAGRSAEEYPACAQHEALINLAFDGRDVTILCPYDVSSLSPQAVSDALVTHPVVWEGTESYASDAYDVPGLLSRYNEPLPAPEGHAVFEVAGTADLAAARRFAVAHAGGLDRVADLELIVTELATNSLRHTGGPCRVGVWRADGHLVCEVRDGGTLTDPLAGRRPPGRGQLSGRGLLMVNDLADLVRVHTTAAGTTIRALLRLP</sequence>
<name>A0A495X1H6_9PSEU</name>
<evidence type="ECO:0000259" key="3">
    <source>
        <dbReference type="Pfam" id="PF14417"/>
    </source>
</evidence>
<dbReference type="GO" id="GO:0004674">
    <property type="term" value="F:protein serine/threonine kinase activity"/>
    <property type="evidence" value="ECO:0007669"/>
    <property type="project" value="UniProtKB-KW"/>
</dbReference>
<proteinExistence type="predicted"/>
<dbReference type="Pfam" id="PF13581">
    <property type="entry name" value="HATPase_c_2"/>
    <property type="match status" value="1"/>
</dbReference>
<dbReference type="InterPro" id="IPR036890">
    <property type="entry name" value="HATPase_C_sf"/>
</dbReference>
<comment type="caution">
    <text evidence="4">The sequence shown here is derived from an EMBL/GenBank/DDBJ whole genome shotgun (WGS) entry which is preliminary data.</text>
</comment>
<protein>
    <submittedName>
        <fullName evidence="4">Anti-sigma regulatory factor (Ser/Thr protein kinase)</fullName>
    </submittedName>
</protein>
<dbReference type="NCBIfam" id="NF041045">
    <property type="entry name" value="RsbA_anti_sig"/>
    <property type="match status" value="1"/>
</dbReference>
<evidence type="ECO:0000313" key="4">
    <source>
        <dbReference type="EMBL" id="RKT67054.1"/>
    </source>
</evidence>
<keyword evidence="1" id="KW-0418">Kinase</keyword>
<keyword evidence="1" id="KW-0723">Serine/threonine-protein kinase</keyword>
<dbReference type="InterPro" id="IPR047718">
    <property type="entry name" value="RsbA-like_anti_sig"/>
</dbReference>
<dbReference type="InterPro" id="IPR050267">
    <property type="entry name" value="Anti-sigma-factor_SerPK"/>
</dbReference>
<dbReference type="PANTHER" id="PTHR35526">
    <property type="entry name" value="ANTI-SIGMA-F FACTOR RSBW-RELATED"/>
    <property type="match status" value="1"/>
</dbReference>
<evidence type="ECO:0000259" key="2">
    <source>
        <dbReference type="Pfam" id="PF13581"/>
    </source>
</evidence>
<dbReference type="CDD" id="cd16936">
    <property type="entry name" value="HATPase_RsbW-like"/>
    <property type="match status" value="1"/>
</dbReference>
<dbReference type="AlphaFoldDB" id="A0A495X1H6"/>
<evidence type="ECO:0000313" key="5">
    <source>
        <dbReference type="Proteomes" id="UP000272729"/>
    </source>
</evidence>
<dbReference type="Proteomes" id="UP000272729">
    <property type="component" value="Unassembled WGS sequence"/>
</dbReference>
<dbReference type="InterPro" id="IPR003594">
    <property type="entry name" value="HATPase_dom"/>
</dbReference>